<dbReference type="STRING" id="5722.A2F4K3"/>
<proteinExistence type="predicted"/>
<dbReference type="GO" id="GO:0008374">
    <property type="term" value="F:O-acyltransferase activity"/>
    <property type="evidence" value="ECO:0007669"/>
    <property type="project" value="InterPro"/>
</dbReference>
<dbReference type="VEuPathDB" id="TrichDB:TVAG_052070"/>
<protein>
    <submittedName>
        <fullName evidence="1">Lecithin:cholesterol acyltransferase family protein</fullName>
    </submittedName>
</protein>
<keyword evidence="1" id="KW-0808">Transferase</keyword>
<reference evidence="1" key="1">
    <citation type="submission" date="2006-10" db="EMBL/GenBank/DDBJ databases">
        <authorList>
            <person name="Amadeo P."/>
            <person name="Zhao Q."/>
            <person name="Wortman J."/>
            <person name="Fraser-Liggett C."/>
            <person name="Carlton J."/>
        </authorList>
    </citation>
    <scope>NUCLEOTIDE SEQUENCE</scope>
    <source>
        <strain evidence="1">G3</strain>
    </source>
</reference>
<gene>
    <name evidence="1" type="ORF">TVAG_052070</name>
</gene>
<organism evidence="1 2">
    <name type="scientific">Trichomonas vaginalis (strain ATCC PRA-98 / G3)</name>
    <dbReference type="NCBI Taxonomy" id="412133"/>
    <lineage>
        <taxon>Eukaryota</taxon>
        <taxon>Metamonada</taxon>
        <taxon>Parabasalia</taxon>
        <taxon>Trichomonadida</taxon>
        <taxon>Trichomonadidae</taxon>
        <taxon>Trichomonas</taxon>
    </lineage>
</organism>
<dbReference type="KEGG" id="tva:4757978"/>
<reference evidence="1" key="2">
    <citation type="journal article" date="2007" name="Science">
        <title>Draft genome sequence of the sexually transmitted pathogen Trichomonas vaginalis.</title>
        <authorList>
            <person name="Carlton J.M."/>
            <person name="Hirt R.P."/>
            <person name="Silva J.C."/>
            <person name="Delcher A.L."/>
            <person name="Schatz M."/>
            <person name="Zhao Q."/>
            <person name="Wortman J.R."/>
            <person name="Bidwell S.L."/>
            <person name="Alsmark U.C.M."/>
            <person name="Besteiro S."/>
            <person name="Sicheritz-Ponten T."/>
            <person name="Noel C.J."/>
            <person name="Dacks J.B."/>
            <person name="Foster P.G."/>
            <person name="Simillion C."/>
            <person name="Van de Peer Y."/>
            <person name="Miranda-Saavedra D."/>
            <person name="Barton G.J."/>
            <person name="Westrop G.D."/>
            <person name="Mueller S."/>
            <person name="Dessi D."/>
            <person name="Fiori P.L."/>
            <person name="Ren Q."/>
            <person name="Paulsen I."/>
            <person name="Zhang H."/>
            <person name="Bastida-Corcuera F.D."/>
            <person name="Simoes-Barbosa A."/>
            <person name="Brown M.T."/>
            <person name="Hayes R.D."/>
            <person name="Mukherjee M."/>
            <person name="Okumura C.Y."/>
            <person name="Schneider R."/>
            <person name="Smith A.J."/>
            <person name="Vanacova S."/>
            <person name="Villalvazo M."/>
            <person name="Haas B.J."/>
            <person name="Pertea M."/>
            <person name="Feldblyum T.V."/>
            <person name="Utterback T.R."/>
            <person name="Shu C.L."/>
            <person name="Osoegawa K."/>
            <person name="de Jong P.J."/>
            <person name="Hrdy I."/>
            <person name="Horvathova L."/>
            <person name="Zubacova Z."/>
            <person name="Dolezal P."/>
            <person name="Malik S.B."/>
            <person name="Logsdon J.M. Jr."/>
            <person name="Henze K."/>
            <person name="Gupta A."/>
            <person name="Wang C.C."/>
            <person name="Dunne R.L."/>
            <person name="Upcroft J.A."/>
            <person name="Upcroft P."/>
            <person name="White O."/>
            <person name="Salzberg S.L."/>
            <person name="Tang P."/>
            <person name="Chiu C.-H."/>
            <person name="Lee Y.-S."/>
            <person name="Embley T.M."/>
            <person name="Coombs G.H."/>
            <person name="Mottram J.C."/>
            <person name="Tachezy J."/>
            <person name="Fraser-Liggett C.M."/>
            <person name="Johnson P.J."/>
        </authorList>
    </citation>
    <scope>NUCLEOTIDE SEQUENCE [LARGE SCALE GENOMIC DNA]</scope>
    <source>
        <strain evidence="1">G3</strain>
    </source>
</reference>
<keyword evidence="1" id="KW-0012">Acyltransferase</keyword>
<dbReference type="InterPro" id="IPR003386">
    <property type="entry name" value="LACT/PDAT_acylTrfase"/>
</dbReference>
<dbReference type="SUPFAM" id="SSF53474">
    <property type="entry name" value="alpha/beta-Hydrolases"/>
    <property type="match status" value="1"/>
</dbReference>
<dbReference type="GO" id="GO:0006629">
    <property type="term" value="P:lipid metabolic process"/>
    <property type="evidence" value="ECO:0000318"/>
    <property type="project" value="GO_Central"/>
</dbReference>
<evidence type="ECO:0000313" key="1">
    <source>
        <dbReference type="EMBL" id="EAY00159.1"/>
    </source>
</evidence>
<evidence type="ECO:0000313" key="2">
    <source>
        <dbReference type="Proteomes" id="UP000001542"/>
    </source>
</evidence>
<dbReference type="eggNOG" id="KOG2369">
    <property type="taxonomic scope" value="Eukaryota"/>
</dbReference>
<dbReference type="SMR" id="A2F4K3"/>
<sequence>MIPLIIIPPFLGSNLWISYNKTDLPWYCPKKMNDSPLWLYPPLAIPPFHNCLLKLLTLEADENGEVYPYTNTTFNQHDFGGVESITHTLIFINKFMRFWPVYAPFVKYFEEKGYKVKKDLFAAPYDSRLGPNRIPEYYGKLKDLIVEAYNKNGQQKVVLCGFSLGGSVLQKLLTEKTDKAFRDKYISKGVLIGPGFGGSMPFFRDLLTKRTSYVPSLDNENLKKLIESWPTFQEIMPNPILHEEVPLLYNEEGSNFKGKDLKEFLIAHKIFEGNYLKSFLKTYERVGDYLKEPDVPIDLIYNSGRPTIAALNFTNGFDKMPVDIIGKGDGTIGSFGLEKICSLWKNAKCYNVDCDGPTCIHGSLIKNVDVLDAVYNTTYGRAISLNTKRAHKLTDDL</sequence>
<dbReference type="Pfam" id="PF02450">
    <property type="entry name" value="LCAT"/>
    <property type="match status" value="1"/>
</dbReference>
<accession>A2F4K3</accession>
<keyword evidence="2" id="KW-1185">Reference proteome</keyword>
<dbReference type="VEuPathDB" id="TrichDB:TVAGG3_0047270"/>
<dbReference type="Gene3D" id="3.40.50.1820">
    <property type="entry name" value="alpha/beta hydrolase"/>
    <property type="match status" value="1"/>
</dbReference>
<dbReference type="AlphaFoldDB" id="A2F4K3"/>
<dbReference type="Proteomes" id="UP000001542">
    <property type="component" value="Unassembled WGS sequence"/>
</dbReference>
<dbReference type="RefSeq" id="XP_001313088.1">
    <property type="nucleotide sequence ID" value="XM_001313087.1"/>
</dbReference>
<dbReference type="PANTHER" id="PTHR11440">
    <property type="entry name" value="LECITHIN-CHOLESTEROL ACYLTRANSFERASE-RELATED"/>
    <property type="match status" value="1"/>
</dbReference>
<dbReference type="OrthoDB" id="190846at2759"/>
<dbReference type="EMBL" id="DS113611">
    <property type="protein sequence ID" value="EAY00159.1"/>
    <property type="molecule type" value="Genomic_DNA"/>
</dbReference>
<dbReference type="InParanoid" id="A2F4K3"/>
<name>A2F4K3_TRIV3</name>
<dbReference type="InterPro" id="IPR029058">
    <property type="entry name" value="AB_hydrolase_fold"/>
</dbReference>